<dbReference type="EMBL" id="CP114040">
    <property type="protein sequence ID" value="WAS94422.1"/>
    <property type="molecule type" value="Genomic_DNA"/>
</dbReference>
<proteinExistence type="predicted"/>
<dbReference type="RefSeq" id="WP_269036758.1">
    <property type="nucleotide sequence ID" value="NZ_CP114040.1"/>
</dbReference>
<evidence type="ECO:0000313" key="2">
    <source>
        <dbReference type="EMBL" id="WAS94422.1"/>
    </source>
</evidence>
<evidence type="ECO:0000256" key="1">
    <source>
        <dbReference type="SAM" id="MobiDB-lite"/>
    </source>
</evidence>
<protein>
    <submittedName>
        <fullName evidence="2">Uncharacterized protein</fullName>
    </submittedName>
</protein>
<reference evidence="2" key="1">
    <citation type="submission" date="2022-11" db="EMBL/GenBank/DDBJ databases">
        <title>Minimal conservation of predation-associated metabolite biosynthetic gene clusters underscores biosynthetic potential of Myxococcota including descriptions for ten novel species: Archangium lansinium sp. nov., Myxococcus landrumus sp. nov., Nannocystis bai.</title>
        <authorList>
            <person name="Ahearne A."/>
            <person name="Stevens C."/>
            <person name="Dowd S."/>
        </authorList>
    </citation>
    <scope>NUCLEOTIDE SEQUENCE</scope>
    <source>
        <strain evidence="2">Fl3</strain>
    </source>
</reference>
<feature type="region of interest" description="Disordered" evidence="1">
    <location>
        <begin position="92"/>
        <end position="118"/>
    </location>
</feature>
<feature type="compositionally biased region" description="Basic and acidic residues" evidence="1">
    <location>
        <begin position="105"/>
        <end position="118"/>
    </location>
</feature>
<keyword evidence="3" id="KW-1185">Reference proteome</keyword>
<gene>
    <name evidence="2" type="ORF">O0S08_50545</name>
</gene>
<dbReference type="Proteomes" id="UP001164459">
    <property type="component" value="Chromosome"/>
</dbReference>
<organism evidence="2 3">
    <name type="scientific">Nannocystis punicea</name>
    <dbReference type="NCBI Taxonomy" id="2995304"/>
    <lineage>
        <taxon>Bacteria</taxon>
        <taxon>Pseudomonadati</taxon>
        <taxon>Myxococcota</taxon>
        <taxon>Polyangia</taxon>
        <taxon>Nannocystales</taxon>
        <taxon>Nannocystaceae</taxon>
        <taxon>Nannocystis</taxon>
    </lineage>
</organism>
<accession>A0ABY7H572</accession>
<sequence length="118" mass="12877">MHASDLRDFTIDAGFGGPFTVYTVPAGKIFVVCSWTNYTAQTEAWLRRSGTRVTYTHVAQLNSYDHKTYPCGIAFRAGDTVEIEAAGGIRSTGTKSTIEGRTSVARREEAREHGSGDI</sequence>
<name>A0ABY7H572_9BACT</name>
<evidence type="ECO:0000313" key="3">
    <source>
        <dbReference type="Proteomes" id="UP001164459"/>
    </source>
</evidence>